<evidence type="ECO:0000256" key="9">
    <source>
        <dbReference type="ARBA" id="ARBA00024189"/>
    </source>
</evidence>
<reference evidence="12 13" key="1">
    <citation type="submission" date="2024-02" db="EMBL/GenBank/DDBJ databases">
        <title>Chromosome-level genome assembly of the Eurasian Minnow (Phoxinus phoxinus).</title>
        <authorList>
            <person name="Oriowo T.O."/>
            <person name="Martin S."/>
            <person name="Stange M."/>
            <person name="Chrysostomakis Y."/>
            <person name="Brown T."/>
            <person name="Winkler S."/>
            <person name="Kukowka S."/>
            <person name="Myers E.W."/>
            <person name="Bohne A."/>
        </authorList>
    </citation>
    <scope>NUCLEOTIDE SEQUENCE [LARGE SCALE GENOMIC DNA]</scope>
    <source>
        <strain evidence="12">ZFMK-TIS-60720</strain>
        <tissue evidence="12">Whole Organism</tissue>
    </source>
</reference>
<feature type="transmembrane region" description="Helical" evidence="11">
    <location>
        <begin position="331"/>
        <end position="352"/>
    </location>
</feature>
<keyword evidence="4 11" id="KW-1133">Transmembrane helix</keyword>
<keyword evidence="7" id="KW-0458">Lysosome</keyword>
<evidence type="ECO:0000256" key="6">
    <source>
        <dbReference type="ARBA" id="ARBA00023180"/>
    </source>
</evidence>
<gene>
    <name evidence="12" type="ORF">R3I93_010617</name>
</gene>
<evidence type="ECO:0000256" key="3">
    <source>
        <dbReference type="ARBA" id="ARBA00022729"/>
    </source>
</evidence>
<protein>
    <submittedName>
        <fullName evidence="12">Uncharacterized protein</fullName>
    </submittedName>
</protein>
<evidence type="ECO:0000313" key="12">
    <source>
        <dbReference type="EMBL" id="KAK7152450.1"/>
    </source>
</evidence>
<dbReference type="InterPro" id="IPR029382">
    <property type="entry name" value="NCU-G1"/>
</dbReference>
<evidence type="ECO:0000256" key="11">
    <source>
        <dbReference type="SAM" id="Phobius"/>
    </source>
</evidence>
<sequence length="371" mass="41747">MYLYLADYIRREVSIELNPGLKPPSILPPDVGLVHVLGKGLNDSLHFILSNHGAPALLLVHTNSPWSTLQVDWPEFISRSSSGSLRVMPESSVVYSRAQVLLRLWEYNDPQTKAESTFYPPYELQNFTWSDLKVTQWDNMVTLCGRENTESFARGSFCLKFSAFGSAGHDKAWPSLLHNANSSQLRIWLDGVKPRGNNSRFKLELQSVGNSGFQERVVIRSSIDLYTHSIIMKMSQWVSFPINSSGVWGYSQWKPTAYLKPEPEFKDSTTCRHSELVSVSQIPPSGLVKAYFKEDSPGYGLNVSFGVTGDPFYESTEYISWTVVMGMGEPLVISFLFIFIIIVVELAIVISMEVCSCICRRMCSSGYQSID</sequence>
<dbReference type="EMBL" id="JAYKXH010000011">
    <property type="protein sequence ID" value="KAK7152450.1"/>
    <property type="molecule type" value="Genomic_DNA"/>
</dbReference>
<dbReference type="PANTHER" id="PTHR31981:SF1">
    <property type="entry name" value="GLYCOSYLATED LYSOSOMAL MEMBRANE PROTEIN"/>
    <property type="match status" value="1"/>
</dbReference>
<evidence type="ECO:0000256" key="8">
    <source>
        <dbReference type="ARBA" id="ARBA00024176"/>
    </source>
</evidence>
<evidence type="ECO:0000256" key="2">
    <source>
        <dbReference type="ARBA" id="ARBA00022692"/>
    </source>
</evidence>
<accession>A0AAN9CW73</accession>
<evidence type="ECO:0000256" key="5">
    <source>
        <dbReference type="ARBA" id="ARBA00023136"/>
    </source>
</evidence>
<evidence type="ECO:0000313" key="13">
    <source>
        <dbReference type="Proteomes" id="UP001364617"/>
    </source>
</evidence>
<keyword evidence="5 11" id="KW-0472">Membrane</keyword>
<evidence type="ECO:0000256" key="1">
    <source>
        <dbReference type="ARBA" id="ARBA00010599"/>
    </source>
</evidence>
<dbReference type="PANTHER" id="PTHR31981">
    <property type="entry name" value="GLYCOSYLATED LYSOSOMAL MEMBRANE PROTEIN"/>
    <property type="match status" value="1"/>
</dbReference>
<evidence type="ECO:0000256" key="7">
    <source>
        <dbReference type="ARBA" id="ARBA00023228"/>
    </source>
</evidence>
<keyword evidence="3" id="KW-0732">Signal</keyword>
<proteinExistence type="inferred from homology"/>
<evidence type="ECO:0000256" key="10">
    <source>
        <dbReference type="ARBA" id="ARBA00044960"/>
    </source>
</evidence>
<dbReference type="Proteomes" id="UP001364617">
    <property type="component" value="Unassembled WGS sequence"/>
</dbReference>
<dbReference type="AlphaFoldDB" id="A0AAN9CW73"/>
<comment type="similarity">
    <text evidence="1">Belongs to the GLMP family.</text>
</comment>
<organism evidence="12 13">
    <name type="scientific">Phoxinus phoxinus</name>
    <name type="common">Eurasian minnow</name>
    <dbReference type="NCBI Taxonomy" id="58324"/>
    <lineage>
        <taxon>Eukaryota</taxon>
        <taxon>Metazoa</taxon>
        <taxon>Chordata</taxon>
        <taxon>Craniata</taxon>
        <taxon>Vertebrata</taxon>
        <taxon>Euteleostomi</taxon>
        <taxon>Actinopterygii</taxon>
        <taxon>Neopterygii</taxon>
        <taxon>Teleostei</taxon>
        <taxon>Ostariophysi</taxon>
        <taxon>Cypriniformes</taxon>
        <taxon>Leuciscidae</taxon>
        <taxon>Phoxininae</taxon>
        <taxon>Phoxinus</taxon>
    </lineage>
</organism>
<name>A0AAN9CW73_9TELE</name>
<comment type="function">
    <text evidence="8">Required to protect lysosomal transporter MFSD1 from lysosomal proteolysis and for MFSD1 lysosomal localization.</text>
</comment>
<comment type="subunit">
    <text evidence="10">Interacts (via lumenal domain) with lysosomal protein MFSD1; the interaction starts while both proteins are still in the endoplasmic reticulum and is required for stabilization of MFSD1 in lysosomes but has no direct effect on its targeting to lysosomes or transporter activity.</text>
</comment>
<comment type="subcellular location">
    <subcellularLocation>
        <location evidence="9">Lysosome membrane</location>
        <topology evidence="9">Single-pass type I membrane protein</topology>
        <orientation evidence="9">Lumenal side</orientation>
    </subcellularLocation>
</comment>
<dbReference type="Pfam" id="PF15065">
    <property type="entry name" value="NCU-G1"/>
    <property type="match status" value="1"/>
</dbReference>
<dbReference type="GO" id="GO:0005765">
    <property type="term" value="C:lysosomal membrane"/>
    <property type="evidence" value="ECO:0007669"/>
    <property type="project" value="UniProtKB-SubCell"/>
</dbReference>
<keyword evidence="6" id="KW-0325">Glycoprotein</keyword>
<comment type="caution">
    <text evidence="12">The sequence shown here is derived from an EMBL/GenBank/DDBJ whole genome shotgun (WGS) entry which is preliminary data.</text>
</comment>
<keyword evidence="13" id="KW-1185">Reference proteome</keyword>
<keyword evidence="2 11" id="KW-0812">Transmembrane</keyword>
<evidence type="ECO:0000256" key="4">
    <source>
        <dbReference type="ARBA" id="ARBA00022989"/>
    </source>
</evidence>